<keyword evidence="2" id="KW-1003">Cell membrane</keyword>
<gene>
    <name evidence="9" type="ORF">C0099_05050</name>
</gene>
<proteinExistence type="inferred from homology"/>
<dbReference type="PANTHER" id="PTHR33362:SF7">
    <property type="entry name" value="SLL1103 PROTEIN"/>
    <property type="match status" value="1"/>
</dbReference>
<keyword evidence="3 7" id="KW-0997">Cell inner membrane</keyword>
<feature type="transmembrane region" description="Helical" evidence="7">
    <location>
        <begin position="350"/>
        <end position="374"/>
    </location>
</feature>
<evidence type="ECO:0000256" key="2">
    <source>
        <dbReference type="ARBA" id="ARBA00022475"/>
    </source>
</evidence>
<name>A0A2I6S542_9RHOO</name>
<accession>A0A2I6S542</accession>
<dbReference type="InterPro" id="IPR010656">
    <property type="entry name" value="DctM"/>
</dbReference>
<feature type="transmembrane region" description="Helical" evidence="7">
    <location>
        <begin position="410"/>
        <end position="428"/>
    </location>
</feature>
<dbReference type="OrthoDB" id="8713284at2"/>
<dbReference type="EMBL" id="CP025682">
    <property type="protein sequence ID" value="AUN94359.1"/>
    <property type="molecule type" value="Genomic_DNA"/>
</dbReference>
<keyword evidence="4 7" id="KW-0812">Transmembrane</keyword>
<keyword evidence="5 7" id="KW-1133">Transmembrane helix</keyword>
<keyword evidence="6 7" id="KW-0472">Membrane</keyword>
<feature type="domain" description="TRAP C4-dicarboxylate transport system permease DctM subunit" evidence="8">
    <location>
        <begin position="12"/>
        <end position="430"/>
    </location>
</feature>
<dbReference type="Pfam" id="PF06808">
    <property type="entry name" value="DctM"/>
    <property type="match status" value="1"/>
</dbReference>
<evidence type="ECO:0000259" key="8">
    <source>
        <dbReference type="Pfam" id="PF06808"/>
    </source>
</evidence>
<feature type="transmembrane region" description="Helical" evidence="7">
    <location>
        <begin position="177"/>
        <end position="202"/>
    </location>
</feature>
<keyword evidence="7" id="KW-0813">Transport</keyword>
<dbReference type="PIRSF" id="PIRSF006066">
    <property type="entry name" value="HI0050"/>
    <property type="match status" value="1"/>
</dbReference>
<evidence type="ECO:0000313" key="10">
    <source>
        <dbReference type="Proteomes" id="UP000242205"/>
    </source>
</evidence>
<comment type="function">
    <text evidence="7">Part of the tripartite ATP-independent periplasmic (TRAP) transport system.</text>
</comment>
<evidence type="ECO:0000256" key="1">
    <source>
        <dbReference type="ARBA" id="ARBA00004429"/>
    </source>
</evidence>
<evidence type="ECO:0000256" key="3">
    <source>
        <dbReference type="ARBA" id="ARBA00022519"/>
    </source>
</evidence>
<feature type="transmembrane region" description="Helical" evidence="7">
    <location>
        <begin position="141"/>
        <end position="165"/>
    </location>
</feature>
<dbReference type="GO" id="GO:0005886">
    <property type="term" value="C:plasma membrane"/>
    <property type="evidence" value="ECO:0007669"/>
    <property type="project" value="UniProtKB-SubCell"/>
</dbReference>
<dbReference type="PANTHER" id="PTHR33362">
    <property type="entry name" value="SIALIC ACID TRAP TRANSPORTER PERMEASE PROTEIN SIAT-RELATED"/>
    <property type="match status" value="1"/>
</dbReference>
<keyword evidence="10" id="KW-1185">Reference proteome</keyword>
<dbReference type="NCBIfam" id="TIGR00786">
    <property type="entry name" value="dctM"/>
    <property type="match status" value="1"/>
</dbReference>
<evidence type="ECO:0000256" key="4">
    <source>
        <dbReference type="ARBA" id="ARBA00022692"/>
    </source>
</evidence>
<feature type="transmembrane region" description="Helical" evidence="7">
    <location>
        <begin position="222"/>
        <end position="248"/>
    </location>
</feature>
<comment type="similarity">
    <text evidence="7">Belongs to the TRAP transporter large permease family.</text>
</comment>
<feature type="transmembrane region" description="Helical" evidence="7">
    <location>
        <begin position="325"/>
        <end position="343"/>
    </location>
</feature>
<feature type="transmembrane region" description="Helical" evidence="7">
    <location>
        <begin position="12"/>
        <end position="41"/>
    </location>
</feature>
<feature type="transmembrane region" description="Helical" evidence="7">
    <location>
        <begin position="53"/>
        <end position="75"/>
    </location>
</feature>
<dbReference type="GO" id="GO:0022857">
    <property type="term" value="F:transmembrane transporter activity"/>
    <property type="evidence" value="ECO:0007669"/>
    <property type="project" value="UniProtKB-UniRule"/>
</dbReference>
<organism evidence="9 10">
    <name type="scientific">Pseudazoarcus pumilus</name>
    <dbReference type="NCBI Taxonomy" id="2067960"/>
    <lineage>
        <taxon>Bacteria</taxon>
        <taxon>Pseudomonadati</taxon>
        <taxon>Pseudomonadota</taxon>
        <taxon>Betaproteobacteria</taxon>
        <taxon>Rhodocyclales</taxon>
        <taxon>Zoogloeaceae</taxon>
        <taxon>Pseudazoarcus</taxon>
    </lineage>
</organism>
<dbReference type="AlphaFoldDB" id="A0A2I6S542"/>
<protein>
    <recommendedName>
        <fullName evidence="7">TRAP transporter large permease protein</fullName>
    </recommendedName>
</protein>
<dbReference type="KEGG" id="atw:C0099_05050"/>
<evidence type="ECO:0000256" key="5">
    <source>
        <dbReference type="ARBA" id="ARBA00022989"/>
    </source>
</evidence>
<comment type="subcellular location">
    <subcellularLocation>
        <location evidence="1 7">Cell inner membrane</location>
        <topology evidence="1 7">Multi-pass membrane protein</topology>
    </subcellularLocation>
</comment>
<evidence type="ECO:0000256" key="7">
    <source>
        <dbReference type="RuleBase" id="RU369079"/>
    </source>
</evidence>
<dbReference type="Proteomes" id="UP000242205">
    <property type="component" value="Chromosome"/>
</dbReference>
<sequence length="443" mass="47066">MPMNEILSILMLVSFIVLLTLGVRVAYAIAISGVVFGLIGFGPMLFNLLPSRLYGVATNYTLLAVPLFVFMGVMLEKSRIAEDMLDVMGHVAGRLRGGMGVAIIFVGVLMGAATGIVGATIVTLSLIALPTLLKRGYDHGLATGAICASGTLGQILPPSLILILLSDLMGESVGTLFAAAIMPGLMLAALYVIYILVVAWIWPNVAPAIPAAERAQVSGKQLIIDVIRGVLPPILLVFAVLGSIIGGVAAPTEAAAMGAFGALVIVAISGKLSMSVLRQTLRSTLITTSMIMFIIFASQAFSLAFRGLGGEDLIGEFMELVPGGLWGTIIFMMILLFILGFFLEWIEISYIVLPLLLPFFVAAGVDMVWLAMLICMNLQTSFLTPPFGWALFFIKGAAPPEVQIGSIYKGVIPFIGLQVIGLALLMMFPDIATWLPKAIGWMK</sequence>
<reference evidence="9 10" key="1">
    <citation type="submission" date="2018-01" db="EMBL/GenBank/DDBJ databases">
        <authorList>
            <person name="Fu G.-Y."/>
        </authorList>
    </citation>
    <scope>NUCLEOTIDE SEQUENCE [LARGE SCALE GENOMIC DNA]</scope>
    <source>
        <strain evidence="9 10">SY39</strain>
    </source>
</reference>
<feature type="transmembrane region" description="Helical" evidence="7">
    <location>
        <begin position="101"/>
        <end position="129"/>
    </location>
</feature>
<comment type="subunit">
    <text evidence="7">The complex comprises the extracytoplasmic solute receptor protein and the two transmembrane proteins.</text>
</comment>
<evidence type="ECO:0000256" key="6">
    <source>
        <dbReference type="ARBA" id="ARBA00023136"/>
    </source>
</evidence>
<dbReference type="InterPro" id="IPR004681">
    <property type="entry name" value="TRAP_DctM"/>
</dbReference>
<evidence type="ECO:0000313" key="9">
    <source>
        <dbReference type="EMBL" id="AUN94359.1"/>
    </source>
</evidence>
<feature type="transmembrane region" description="Helical" evidence="7">
    <location>
        <begin position="284"/>
        <end position="305"/>
    </location>
</feature>
<feature type="transmembrane region" description="Helical" evidence="7">
    <location>
        <begin position="254"/>
        <end position="272"/>
    </location>
</feature>